<feature type="compositionally biased region" description="Polar residues" evidence="1">
    <location>
        <begin position="418"/>
        <end position="427"/>
    </location>
</feature>
<dbReference type="KEGG" id="dpx:DAPPUDRAFT_330918"/>
<feature type="compositionally biased region" description="Basic and acidic residues" evidence="1">
    <location>
        <begin position="271"/>
        <end position="291"/>
    </location>
</feature>
<evidence type="ECO:0000313" key="3">
    <source>
        <dbReference type="Proteomes" id="UP000000305"/>
    </source>
</evidence>
<name>E9HL03_DAPPU</name>
<feature type="compositionally biased region" description="Acidic residues" evidence="1">
    <location>
        <begin position="39"/>
        <end position="53"/>
    </location>
</feature>
<feature type="compositionally biased region" description="Polar residues" evidence="1">
    <location>
        <begin position="56"/>
        <end position="78"/>
    </location>
</feature>
<dbReference type="InParanoid" id="E9HL03"/>
<reference evidence="2 3" key="1">
    <citation type="journal article" date="2011" name="Science">
        <title>The ecoresponsive genome of Daphnia pulex.</title>
        <authorList>
            <person name="Colbourne J.K."/>
            <person name="Pfrender M.E."/>
            <person name="Gilbert D."/>
            <person name="Thomas W.K."/>
            <person name="Tucker A."/>
            <person name="Oakley T.H."/>
            <person name="Tokishita S."/>
            <person name="Aerts A."/>
            <person name="Arnold G.J."/>
            <person name="Basu M.K."/>
            <person name="Bauer D.J."/>
            <person name="Caceres C.E."/>
            <person name="Carmel L."/>
            <person name="Casola C."/>
            <person name="Choi J.H."/>
            <person name="Detter J.C."/>
            <person name="Dong Q."/>
            <person name="Dusheyko S."/>
            <person name="Eads B.D."/>
            <person name="Frohlich T."/>
            <person name="Geiler-Samerotte K.A."/>
            <person name="Gerlach D."/>
            <person name="Hatcher P."/>
            <person name="Jogdeo S."/>
            <person name="Krijgsveld J."/>
            <person name="Kriventseva E.V."/>
            <person name="Kultz D."/>
            <person name="Laforsch C."/>
            <person name="Lindquist E."/>
            <person name="Lopez J."/>
            <person name="Manak J.R."/>
            <person name="Muller J."/>
            <person name="Pangilinan J."/>
            <person name="Patwardhan R.P."/>
            <person name="Pitluck S."/>
            <person name="Pritham E.J."/>
            <person name="Rechtsteiner A."/>
            <person name="Rho M."/>
            <person name="Rogozin I.B."/>
            <person name="Sakarya O."/>
            <person name="Salamov A."/>
            <person name="Schaack S."/>
            <person name="Shapiro H."/>
            <person name="Shiga Y."/>
            <person name="Skalitzky C."/>
            <person name="Smith Z."/>
            <person name="Souvorov A."/>
            <person name="Sung W."/>
            <person name="Tang Z."/>
            <person name="Tsuchiya D."/>
            <person name="Tu H."/>
            <person name="Vos H."/>
            <person name="Wang M."/>
            <person name="Wolf Y.I."/>
            <person name="Yamagata H."/>
            <person name="Yamada T."/>
            <person name="Ye Y."/>
            <person name="Shaw J.R."/>
            <person name="Andrews J."/>
            <person name="Crease T.J."/>
            <person name="Tang H."/>
            <person name="Lucas S.M."/>
            <person name="Robertson H.M."/>
            <person name="Bork P."/>
            <person name="Koonin E.V."/>
            <person name="Zdobnov E.M."/>
            <person name="Grigoriev I.V."/>
            <person name="Lynch M."/>
            <person name="Boore J.L."/>
        </authorList>
    </citation>
    <scope>NUCLEOTIDE SEQUENCE [LARGE SCALE GENOMIC DNA]</scope>
</reference>
<dbReference type="EMBL" id="GL732674">
    <property type="protein sequence ID" value="EFX67563.1"/>
    <property type="molecule type" value="Genomic_DNA"/>
</dbReference>
<feature type="compositionally biased region" description="Acidic residues" evidence="1">
    <location>
        <begin position="314"/>
        <end position="326"/>
    </location>
</feature>
<gene>
    <name evidence="2" type="ORF">DAPPUDRAFT_330918</name>
</gene>
<dbReference type="AlphaFoldDB" id="E9HL03"/>
<sequence length="631" mass="69789">MSKLRLSAESSLFYLKNKSKKDLNPLVLPVTHDSSASDQESDVSGDGEPEDDFNGFSPQVSHTNTQSKIQSMSISGQENAAKLNNPEDRELQLKGSFTRKPSTRPPAAEKKKEVGTKFDSADFFQEPASLSEKGDKKTKPPAKKRGKKNAENPSTEIGNAPEPAAKRPRVASKRTATSTEEPTTASTEHADNDNNPKKNLRWKKVSKIVDEVELDLSAGGSKSKPPKSAELLDPTLHENKGRGRGRGRGRPERDVSAEFGPGTSSSSPSKSLDDQSRMEAKTPEAINDEAHEMILETAEKPKERIHNFLSSSESEVEDTEDDEDDFIFPSRNSFRKTKSPKNAVPLPSFKTPTTVTNKVSKLVSPKISKFRLLPEPAPLLRTPRRTTLVRELSLNRVEPSISDPEDVADTELYKRSQQKTQLPSTSRANEKSSEETPVSKRRSLSDSSKKPSPTKRLQSPLKSSQQPNDPENDIFGTDSGLVARIIEAVQERLERTMLRFENSTNRHVPLNSAIDPSTLPVPNRSPLRTQFNLYLASPGDPVRAQELLSNNTEYSISLVDVQPTIVHALKINNPMLVVRLKGSVEFRSDPHAPSRILLNSPTRLVDLKAGRTLHVVNTGEEVASFALFEFF</sequence>
<evidence type="ECO:0000313" key="2">
    <source>
        <dbReference type="EMBL" id="EFX67563.1"/>
    </source>
</evidence>
<organism evidence="2 3">
    <name type="scientific">Daphnia pulex</name>
    <name type="common">Water flea</name>
    <dbReference type="NCBI Taxonomy" id="6669"/>
    <lineage>
        <taxon>Eukaryota</taxon>
        <taxon>Metazoa</taxon>
        <taxon>Ecdysozoa</taxon>
        <taxon>Arthropoda</taxon>
        <taxon>Crustacea</taxon>
        <taxon>Branchiopoda</taxon>
        <taxon>Diplostraca</taxon>
        <taxon>Cladocera</taxon>
        <taxon>Anomopoda</taxon>
        <taxon>Daphniidae</taxon>
        <taxon>Daphnia</taxon>
    </lineage>
</organism>
<feature type="compositionally biased region" description="Basic and acidic residues" evidence="1">
    <location>
        <begin position="428"/>
        <end position="449"/>
    </location>
</feature>
<feature type="region of interest" description="Disordered" evidence="1">
    <location>
        <begin position="412"/>
        <end position="476"/>
    </location>
</feature>
<keyword evidence="3" id="KW-1185">Reference proteome</keyword>
<evidence type="ECO:0000256" key="1">
    <source>
        <dbReference type="SAM" id="MobiDB-lite"/>
    </source>
</evidence>
<feature type="region of interest" description="Disordered" evidence="1">
    <location>
        <begin position="309"/>
        <end position="353"/>
    </location>
</feature>
<feature type="compositionally biased region" description="Low complexity" evidence="1">
    <location>
        <begin position="217"/>
        <end position="229"/>
    </location>
</feature>
<dbReference type="OrthoDB" id="6373237at2759"/>
<dbReference type="Proteomes" id="UP000000305">
    <property type="component" value="Unassembled WGS sequence"/>
</dbReference>
<accession>E9HL03</accession>
<feature type="compositionally biased region" description="Low complexity" evidence="1">
    <location>
        <begin position="175"/>
        <end position="187"/>
    </location>
</feature>
<feature type="compositionally biased region" description="Polar residues" evidence="1">
    <location>
        <begin position="460"/>
        <end position="469"/>
    </location>
</feature>
<proteinExistence type="predicted"/>
<feature type="compositionally biased region" description="Basic and acidic residues" evidence="1">
    <location>
        <begin position="107"/>
        <end position="120"/>
    </location>
</feature>
<dbReference type="HOGENOM" id="CLU_434955_0_0_1"/>
<feature type="region of interest" description="Disordered" evidence="1">
    <location>
        <begin position="24"/>
        <end position="291"/>
    </location>
</feature>
<protein>
    <submittedName>
        <fullName evidence="2">Uncharacterized protein</fullName>
    </submittedName>
</protein>